<keyword evidence="2" id="KW-0479">Metal-binding</keyword>
<dbReference type="PANTHER" id="PTHR35005:SF1">
    <property type="entry name" value="2-AMINO-5-FORMYLAMINO-6-RIBOSYLAMINOPYRIMIDIN-4(3H)-ONE 5'-MONOPHOSPHATE DEFORMYLASE"/>
    <property type="match status" value="1"/>
</dbReference>
<keyword evidence="3" id="KW-0378">Hydrolase</keyword>
<dbReference type="Gene3D" id="3.40.50.10310">
    <property type="entry name" value="Creatininase"/>
    <property type="match status" value="1"/>
</dbReference>
<evidence type="ECO:0000256" key="4">
    <source>
        <dbReference type="ARBA" id="ARBA00022833"/>
    </source>
</evidence>
<dbReference type="InterPro" id="IPR003785">
    <property type="entry name" value="Creatininase/forma_Hydrolase"/>
</dbReference>
<keyword evidence="6" id="KW-1185">Reference proteome</keyword>
<dbReference type="SUPFAM" id="SSF102215">
    <property type="entry name" value="Creatininase"/>
    <property type="match status" value="1"/>
</dbReference>
<dbReference type="EMBL" id="JARFPL010000007">
    <property type="protein sequence ID" value="MDF0592610.1"/>
    <property type="molecule type" value="Genomic_DNA"/>
</dbReference>
<accession>A0ABT5XD13</accession>
<comment type="caution">
    <text evidence="5">The sequence shown here is derived from an EMBL/GenBank/DDBJ whole genome shotgun (WGS) entry which is preliminary data.</text>
</comment>
<dbReference type="InterPro" id="IPR024087">
    <property type="entry name" value="Creatininase-like_sf"/>
</dbReference>
<evidence type="ECO:0000256" key="2">
    <source>
        <dbReference type="ARBA" id="ARBA00022723"/>
    </source>
</evidence>
<protein>
    <submittedName>
        <fullName evidence="5">Creatininase family protein</fullName>
    </submittedName>
</protein>
<sequence>MTWTQIEAGLEETRTVILPVGATEEHGPHLPTFTDTIQALEVAKEVSRRRPVFVAPPVHYGVCRSTRGFPGTISISPGALRALTFDLLLAFSDSGFERVLILTGHAGGQHLAALKEAAEGAVAAKDLRVSLVSDFDLIDASQVETPGDGHAGEIETSRMLVIREDLVGGLPDKHFPPRPKYLIMKDVRHLMGNGVMGDPSKATKEKGERFMEMSVLGVLDALEELENYPSP</sequence>
<dbReference type="PANTHER" id="PTHR35005">
    <property type="entry name" value="3-DEHYDRO-SCYLLO-INOSOSE HYDROLASE"/>
    <property type="match status" value="1"/>
</dbReference>
<gene>
    <name evidence="5" type="ORF">P0O24_03315</name>
</gene>
<evidence type="ECO:0000256" key="3">
    <source>
        <dbReference type="ARBA" id="ARBA00022801"/>
    </source>
</evidence>
<dbReference type="Proteomes" id="UP001215956">
    <property type="component" value="Unassembled WGS sequence"/>
</dbReference>
<dbReference type="Pfam" id="PF02633">
    <property type="entry name" value="Creatininase"/>
    <property type="match status" value="1"/>
</dbReference>
<evidence type="ECO:0000256" key="1">
    <source>
        <dbReference type="ARBA" id="ARBA00001947"/>
    </source>
</evidence>
<organism evidence="5 6">
    <name type="scientific">Candidatus Methanocrinis alkalitolerans</name>
    <dbReference type="NCBI Taxonomy" id="3033395"/>
    <lineage>
        <taxon>Archaea</taxon>
        <taxon>Methanobacteriati</taxon>
        <taxon>Methanobacteriota</taxon>
        <taxon>Stenosarchaea group</taxon>
        <taxon>Methanomicrobia</taxon>
        <taxon>Methanotrichales</taxon>
        <taxon>Methanotrichaceae</taxon>
        <taxon>Methanocrinis</taxon>
    </lineage>
</organism>
<name>A0ABT5XD13_9EURY</name>
<evidence type="ECO:0000313" key="6">
    <source>
        <dbReference type="Proteomes" id="UP001215956"/>
    </source>
</evidence>
<keyword evidence="4" id="KW-0862">Zinc</keyword>
<proteinExistence type="predicted"/>
<evidence type="ECO:0000313" key="5">
    <source>
        <dbReference type="EMBL" id="MDF0592610.1"/>
    </source>
</evidence>
<comment type="cofactor">
    <cofactor evidence="1">
        <name>Zn(2+)</name>
        <dbReference type="ChEBI" id="CHEBI:29105"/>
    </cofactor>
</comment>
<reference evidence="5 6" key="1">
    <citation type="submission" date="2023-03" db="EMBL/GenBank/DDBJ databases">
        <title>Whole genome sequencing of Methanotrichaceae archaeon M04Ac.</title>
        <authorList>
            <person name="Khomyakova M.A."/>
            <person name="Merkel A.Y."/>
            <person name="Slobodkin A.I."/>
        </authorList>
    </citation>
    <scope>NUCLEOTIDE SEQUENCE [LARGE SCALE GENOMIC DNA]</scope>
    <source>
        <strain evidence="5 6">M04Ac</strain>
    </source>
</reference>